<dbReference type="KEGG" id="ncb:C0V82_00730"/>
<keyword evidence="3" id="KW-1185">Reference proteome</keyword>
<feature type="transmembrane region" description="Helical" evidence="1">
    <location>
        <begin position="302"/>
        <end position="318"/>
    </location>
</feature>
<keyword evidence="1" id="KW-0472">Membrane</keyword>
<accession>A0A2K9N780</accession>
<dbReference type="AlphaFoldDB" id="A0A2K9N780"/>
<proteinExistence type="predicted"/>
<feature type="transmembrane region" description="Helical" evidence="1">
    <location>
        <begin position="221"/>
        <end position="241"/>
    </location>
</feature>
<feature type="transmembrane region" description="Helical" evidence="1">
    <location>
        <begin position="54"/>
        <end position="73"/>
    </location>
</feature>
<feature type="transmembrane region" description="Helical" evidence="1">
    <location>
        <begin position="276"/>
        <end position="296"/>
    </location>
</feature>
<evidence type="ECO:0000313" key="3">
    <source>
        <dbReference type="Proteomes" id="UP000234752"/>
    </source>
</evidence>
<dbReference type="Proteomes" id="UP000234752">
    <property type="component" value="Chromosome eg_1"/>
</dbReference>
<name>A0A2K9N780_9PROT</name>
<keyword evidence="1" id="KW-0812">Transmembrane</keyword>
<feature type="transmembrane region" description="Helical" evidence="1">
    <location>
        <begin position="198"/>
        <end position="215"/>
    </location>
</feature>
<evidence type="ECO:0000256" key="1">
    <source>
        <dbReference type="SAM" id="Phobius"/>
    </source>
</evidence>
<sequence>MVGRLIQMVLPPASREAVMGDLAESCRSPGQLAAEGLRSVPPLVAEQARRASRLPVIGLQLFILFACLGGFELDRPDRAVTNAACAALPMGLAMVGLLLRNIYRSDDNPVRQGLFDAITAALCVVAQQTVMHMLIAAGHLDPGWALSRSLIVLACLSFPILWTLGAMENPDAVRRKPAQPLFTDYNQFVQRTRVRNRAEMAALAMIIGVSGYFLARFQPPVAPLGWSFLTGYACILVYLALRGAARPAPLDADSTTVRALYETELNRQSRQRRLMWWFWFVPLFAGLMTNLVMYGVSKEQPLRIAGGIAAIFLLGYLIERLHRDRRLAIHLKLNNLAAVPA</sequence>
<evidence type="ECO:0000313" key="2">
    <source>
        <dbReference type="EMBL" id="AUN28939.1"/>
    </source>
</evidence>
<keyword evidence="1" id="KW-1133">Transmembrane helix</keyword>
<dbReference type="EMBL" id="CP025611">
    <property type="protein sequence ID" value="AUN28939.1"/>
    <property type="molecule type" value="Genomic_DNA"/>
</dbReference>
<organism evidence="2 3">
    <name type="scientific">Niveispirillum cyanobacteriorum</name>
    <dbReference type="NCBI Taxonomy" id="1612173"/>
    <lineage>
        <taxon>Bacteria</taxon>
        <taxon>Pseudomonadati</taxon>
        <taxon>Pseudomonadota</taxon>
        <taxon>Alphaproteobacteria</taxon>
        <taxon>Rhodospirillales</taxon>
        <taxon>Azospirillaceae</taxon>
        <taxon>Niveispirillum</taxon>
    </lineage>
</organism>
<feature type="transmembrane region" description="Helical" evidence="1">
    <location>
        <begin position="114"/>
        <end position="137"/>
    </location>
</feature>
<protein>
    <submittedName>
        <fullName evidence="2">Uncharacterized protein</fullName>
    </submittedName>
</protein>
<feature type="transmembrane region" description="Helical" evidence="1">
    <location>
        <begin position="79"/>
        <end position="102"/>
    </location>
</feature>
<feature type="transmembrane region" description="Helical" evidence="1">
    <location>
        <begin position="149"/>
        <end position="167"/>
    </location>
</feature>
<gene>
    <name evidence="2" type="ORF">C0V82_00730</name>
</gene>
<reference evidence="2 3" key="1">
    <citation type="submission" date="2017-12" db="EMBL/GenBank/DDBJ databases">
        <title>Genomes of bacteria within cyanobacterial aggregates.</title>
        <authorList>
            <person name="Cai H."/>
        </authorList>
    </citation>
    <scope>NUCLEOTIDE SEQUENCE [LARGE SCALE GENOMIC DNA]</scope>
    <source>
        <strain evidence="2 3">TH16</strain>
    </source>
</reference>